<proteinExistence type="predicted"/>
<dbReference type="InterPro" id="IPR036249">
    <property type="entry name" value="Thioredoxin-like_sf"/>
</dbReference>
<dbReference type="KEGG" id="zmk:HG535_0H03170"/>
<reference evidence="1 2" key="1">
    <citation type="submission" date="2020-07" db="EMBL/GenBank/DDBJ databases">
        <title>The yeast mating-type switching endonuclease HO is a domesticated member of an unorthodox homing genetic element family.</title>
        <authorList>
            <person name="Coughlan A.Y."/>
            <person name="Lombardi L."/>
            <person name="Braun-Galleani S."/>
            <person name="Martos A.R."/>
            <person name="Galeote V."/>
            <person name="Bigey F."/>
            <person name="Dequin S."/>
            <person name="Byrne K.P."/>
            <person name="Wolfe K.H."/>
        </authorList>
    </citation>
    <scope>NUCLEOTIDE SEQUENCE [LARGE SCALE GENOMIC DNA]</scope>
    <source>
        <strain evidence="1 2">NRRL Y-6702</strain>
    </source>
</reference>
<dbReference type="OrthoDB" id="10253744at2759"/>
<evidence type="ECO:0000313" key="2">
    <source>
        <dbReference type="Proteomes" id="UP000509704"/>
    </source>
</evidence>
<dbReference type="Pfam" id="PF06999">
    <property type="entry name" value="Suc_Fer-like"/>
    <property type="match status" value="1"/>
</dbReference>
<gene>
    <name evidence="1" type="ORF">HG535_0H03170</name>
</gene>
<dbReference type="Proteomes" id="UP000509704">
    <property type="component" value="Chromosome 8"/>
</dbReference>
<dbReference type="CDD" id="cd03062">
    <property type="entry name" value="TRX_Fd_Sucrase"/>
    <property type="match status" value="1"/>
</dbReference>
<dbReference type="InterPro" id="IPR009737">
    <property type="entry name" value="Aim32/Apd1-like"/>
</dbReference>
<dbReference type="RefSeq" id="XP_037146715.1">
    <property type="nucleotide sequence ID" value="XM_037290820.1"/>
</dbReference>
<dbReference type="GeneID" id="59238793"/>
<sequence>MGLLRLFHRRGDSVSKDDAKKIEEVADICDESECCVDCSQEDADLEELDRIFDKLKIDKSEALFNTSKAPKIHFVVPTSQKDWEHDACAENDKSVEYKISEWCKSNGGRFSDVGQGNSFTTAVSSLPKDIMDIQVMRGTKNNVLVLPFFIWINDLEATKVDETLEELVPILLNRSVSREQLLREKPYLSEAREQAFVFICSHAKRDKRCGITAPYLKKTFDKSLQNIGLYRDISDARPNGVNVAFVNHVGGHKFAANLQLFLKKNNSLIWLARITPTNVPCVVDGIILPEKPKLPWPEKVRCIQKYPQW</sequence>
<dbReference type="Gene3D" id="3.40.30.10">
    <property type="entry name" value="Glutaredoxin"/>
    <property type="match status" value="1"/>
</dbReference>
<dbReference type="PANTHER" id="PTHR31902">
    <property type="entry name" value="ACTIN PATCHES DISTAL PROTEIN 1"/>
    <property type="match status" value="1"/>
</dbReference>
<dbReference type="EMBL" id="CP058611">
    <property type="protein sequence ID" value="QLG74990.1"/>
    <property type="molecule type" value="Genomic_DNA"/>
</dbReference>
<organism evidence="1 2">
    <name type="scientific">Zygotorulaspora mrakii</name>
    <name type="common">Zygosaccharomyces mrakii</name>
    <dbReference type="NCBI Taxonomy" id="42260"/>
    <lineage>
        <taxon>Eukaryota</taxon>
        <taxon>Fungi</taxon>
        <taxon>Dikarya</taxon>
        <taxon>Ascomycota</taxon>
        <taxon>Saccharomycotina</taxon>
        <taxon>Saccharomycetes</taxon>
        <taxon>Saccharomycetales</taxon>
        <taxon>Saccharomycetaceae</taxon>
        <taxon>Zygotorulaspora</taxon>
    </lineage>
</organism>
<evidence type="ECO:0008006" key="3">
    <source>
        <dbReference type="Google" id="ProtNLM"/>
    </source>
</evidence>
<dbReference type="SUPFAM" id="SSF52833">
    <property type="entry name" value="Thioredoxin-like"/>
    <property type="match status" value="1"/>
</dbReference>
<accession>A0A7H9B960</accession>
<keyword evidence="2" id="KW-1185">Reference proteome</keyword>
<dbReference type="AlphaFoldDB" id="A0A7H9B960"/>
<name>A0A7H9B960_ZYGMR</name>
<protein>
    <recommendedName>
        <fullName evidence="3">Actin patches distal protein 1</fullName>
    </recommendedName>
</protein>
<dbReference type="PANTHER" id="PTHR31902:SF14">
    <property type="entry name" value="ACTIN PATCHES DISTAL PROTEIN 1"/>
    <property type="match status" value="1"/>
</dbReference>
<evidence type="ECO:0000313" key="1">
    <source>
        <dbReference type="EMBL" id="QLG74990.1"/>
    </source>
</evidence>